<dbReference type="Pfam" id="PF01957">
    <property type="entry name" value="NfeD"/>
    <property type="match status" value="1"/>
</dbReference>
<evidence type="ECO:0000259" key="6">
    <source>
        <dbReference type="Pfam" id="PF01957"/>
    </source>
</evidence>
<keyword evidence="2 5" id="KW-0812">Transmembrane</keyword>
<dbReference type="InterPro" id="IPR002810">
    <property type="entry name" value="NfeD-like_C"/>
</dbReference>
<gene>
    <name evidence="7" type="ORF">NE663_02530</name>
</gene>
<evidence type="ECO:0000256" key="2">
    <source>
        <dbReference type="ARBA" id="ARBA00022692"/>
    </source>
</evidence>
<dbReference type="InterPro" id="IPR052165">
    <property type="entry name" value="Membrane_assoc_protease"/>
</dbReference>
<comment type="caution">
    <text evidence="7">The sequence shown here is derived from an EMBL/GenBank/DDBJ whole genome shotgun (WGS) entry which is preliminary data.</text>
</comment>
<keyword evidence="4 5" id="KW-0472">Membrane</keyword>
<evidence type="ECO:0000256" key="5">
    <source>
        <dbReference type="SAM" id="Phobius"/>
    </source>
</evidence>
<evidence type="ECO:0000313" key="7">
    <source>
        <dbReference type="EMBL" id="MCQ5121138.1"/>
    </source>
</evidence>
<proteinExistence type="predicted"/>
<dbReference type="EMBL" id="JANGCH010000002">
    <property type="protein sequence ID" value="MCQ5121138.1"/>
    <property type="molecule type" value="Genomic_DNA"/>
</dbReference>
<dbReference type="Proteomes" id="UP001524435">
    <property type="component" value="Unassembled WGS sequence"/>
</dbReference>
<dbReference type="Gene3D" id="2.40.50.140">
    <property type="entry name" value="Nucleic acid-binding proteins"/>
    <property type="match status" value="1"/>
</dbReference>
<evidence type="ECO:0000256" key="4">
    <source>
        <dbReference type="ARBA" id="ARBA00023136"/>
    </source>
</evidence>
<comment type="subcellular location">
    <subcellularLocation>
        <location evidence="1">Membrane</location>
        <topology evidence="1">Multi-pass membrane protein</topology>
    </subcellularLocation>
</comment>
<dbReference type="InterPro" id="IPR012340">
    <property type="entry name" value="NA-bd_OB-fold"/>
</dbReference>
<dbReference type="PANTHER" id="PTHR33507">
    <property type="entry name" value="INNER MEMBRANE PROTEIN YBBJ"/>
    <property type="match status" value="1"/>
</dbReference>
<keyword evidence="8" id="KW-1185">Reference proteome</keyword>
<evidence type="ECO:0000256" key="1">
    <source>
        <dbReference type="ARBA" id="ARBA00004141"/>
    </source>
</evidence>
<organism evidence="7 8">
    <name type="scientific">Massilicoli timonensis</name>
    <dbReference type="NCBI Taxonomy" id="2015901"/>
    <lineage>
        <taxon>Bacteria</taxon>
        <taxon>Bacillati</taxon>
        <taxon>Bacillota</taxon>
        <taxon>Erysipelotrichia</taxon>
        <taxon>Erysipelotrichales</taxon>
        <taxon>Erysipelotrichaceae</taxon>
        <taxon>Massilicoli</taxon>
    </lineage>
</organism>
<reference evidence="7 8" key="1">
    <citation type="submission" date="2022-06" db="EMBL/GenBank/DDBJ databases">
        <title>Isolation of gut microbiota from human fecal samples.</title>
        <authorList>
            <person name="Pamer E.G."/>
            <person name="Barat B."/>
            <person name="Waligurski E."/>
            <person name="Medina S."/>
            <person name="Paddock L."/>
            <person name="Mostad J."/>
        </authorList>
    </citation>
    <scope>NUCLEOTIDE SEQUENCE [LARGE SCALE GENOMIC DNA]</scope>
    <source>
        <strain evidence="7 8">DFI.6.1</strain>
    </source>
</reference>
<feature type="domain" description="NfeD-like C-terminal" evidence="6">
    <location>
        <begin position="82"/>
        <end position="141"/>
    </location>
</feature>
<dbReference type="SUPFAM" id="SSF141322">
    <property type="entry name" value="NfeD domain-like"/>
    <property type="match status" value="1"/>
</dbReference>
<evidence type="ECO:0000313" key="8">
    <source>
        <dbReference type="Proteomes" id="UP001524435"/>
    </source>
</evidence>
<sequence>MNMSIFWVIACILFILLELMTPTALICIWFAAGSLAAFVLAFLHMDLWVQIVLFFIVSLASMLVIRPMSTRYLRGNIVRTNADRLIGENAVVIEAITKERWGVVKVNGAKWSAVEIDGKQVEVNEEVKIIAIEGAKLLVRKQ</sequence>
<dbReference type="RefSeq" id="WP_256197377.1">
    <property type="nucleotide sequence ID" value="NZ_CALVCM010000021.1"/>
</dbReference>
<keyword evidence="3 5" id="KW-1133">Transmembrane helix</keyword>
<feature type="transmembrane region" description="Helical" evidence="5">
    <location>
        <begin position="47"/>
        <end position="65"/>
    </location>
</feature>
<feature type="transmembrane region" description="Helical" evidence="5">
    <location>
        <begin position="7"/>
        <end position="32"/>
    </location>
</feature>
<accession>A0ABT1SIV1</accession>
<name>A0ABT1SIV1_9FIRM</name>
<evidence type="ECO:0000256" key="3">
    <source>
        <dbReference type="ARBA" id="ARBA00022989"/>
    </source>
</evidence>
<dbReference type="PANTHER" id="PTHR33507:SF3">
    <property type="entry name" value="INNER MEMBRANE PROTEIN YBBJ"/>
    <property type="match status" value="1"/>
</dbReference>
<protein>
    <submittedName>
        <fullName evidence="7">NfeD family protein</fullName>
    </submittedName>
</protein>